<dbReference type="RefSeq" id="WP_015780075.1">
    <property type="nucleotide sequence ID" value="NC_013169.1"/>
</dbReference>
<dbReference type="HOGENOM" id="CLU_013420_0_0_11"/>
<gene>
    <name evidence="3" type="ordered locus">Ksed_21530</name>
</gene>
<evidence type="ECO:0000313" key="3">
    <source>
        <dbReference type="EMBL" id="ACV07140.1"/>
    </source>
</evidence>
<evidence type="ECO:0000313" key="4">
    <source>
        <dbReference type="Proteomes" id="UP000006666"/>
    </source>
</evidence>
<reference evidence="3 4" key="1">
    <citation type="journal article" date="2009" name="Stand. Genomic Sci.">
        <title>Complete genome sequence of Kytococcus sedentarius type strain (541).</title>
        <authorList>
            <person name="Sims D."/>
            <person name="Brettin T."/>
            <person name="Detter J.C."/>
            <person name="Han C."/>
            <person name="Lapidus A."/>
            <person name="Copeland A."/>
            <person name="Glavina Del Rio T."/>
            <person name="Nolan M."/>
            <person name="Chen F."/>
            <person name="Lucas S."/>
            <person name="Tice H."/>
            <person name="Cheng J.F."/>
            <person name="Bruce D."/>
            <person name="Goodwin L."/>
            <person name="Pitluck S."/>
            <person name="Ovchinnikova G."/>
            <person name="Pati A."/>
            <person name="Ivanova N."/>
            <person name="Mavrommatis K."/>
            <person name="Chen A."/>
            <person name="Palaniappan K."/>
            <person name="D'haeseleer P."/>
            <person name="Chain P."/>
            <person name="Bristow J."/>
            <person name="Eisen J.A."/>
            <person name="Markowitz V."/>
            <person name="Hugenholtz P."/>
            <person name="Schneider S."/>
            <person name="Goker M."/>
            <person name="Pukall R."/>
            <person name="Kyrpides N.C."/>
            <person name="Klenk H.P."/>
        </authorList>
    </citation>
    <scope>NUCLEOTIDE SEQUENCE [LARGE SCALE GENOMIC DNA]</scope>
    <source>
        <strain evidence="4">ATCC 14392 / DSM 20547 / JCM 11482 / CCUG 33030 / NBRC 15357 / NCTC 11040 / CCM 314 / 541</strain>
    </source>
</reference>
<dbReference type="InterPro" id="IPR032830">
    <property type="entry name" value="XPB/Ssl2_N"/>
</dbReference>
<organism evidence="3 4">
    <name type="scientific">Kytococcus sedentarius (strain ATCC 14392 / DSM 20547 / JCM 11482 / CCUG 33030 / NBRC 15357 / NCTC 11040 / CCM 314 / 541)</name>
    <name type="common">Micrococcus sedentarius</name>
    <dbReference type="NCBI Taxonomy" id="478801"/>
    <lineage>
        <taxon>Bacteria</taxon>
        <taxon>Bacillati</taxon>
        <taxon>Actinomycetota</taxon>
        <taxon>Actinomycetes</taxon>
        <taxon>Micrococcales</taxon>
        <taxon>Kytococcaceae</taxon>
        <taxon>Kytococcus</taxon>
    </lineage>
</organism>
<dbReference type="KEGG" id="kse:Ksed_21530"/>
<dbReference type="STRING" id="478801.Ksed_21530"/>
<dbReference type="eggNOG" id="COG2378">
    <property type="taxonomic scope" value="Bacteria"/>
</dbReference>
<accession>C7NLE4</accession>
<feature type="region of interest" description="Disordered" evidence="1">
    <location>
        <begin position="682"/>
        <end position="706"/>
    </location>
</feature>
<evidence type="ECO:0000256" key="1">
    <source>
        <dbReference type="SAM" id="MobiDB-lite"/>
    </source>
</evidence>
<feature type="domain" description="Helicase XPB/Ssl2 N-terminal" evidence="2">
    <location>
        <begin position="499"/>
        <end position="620"/>
    </location>
</feature>
<sequence length="779" mass="81380">MTPPSTPGGGFRSLAADLRGRSVDELADLLLARPDLARHSVEDLSALAAAATTTTSTTRALDSLDRPTLQVLEAALVLAPTGADEVARAVDAPLREVTSRLDRLWTAALLWRSPEGLRPVRILSELLPSPAGLAPASEAGAPGAAPAATGPSLKDQLATVSDAGSALLRALTWGPGVGTVTASAPAATQEARRELVAAGLLVDRSATTVQLPREVALALRQGRTHRSLDVEPPAPETGAARRDAPLVDAAAAETSGLLSLTDELLLTLEVHPPAVLANGGLGVREVTAVERRLGIDAPAAHLLLTVAHAAGLMEVGAWPGASDGHRWGPTPAADRWQQLPDPERAAQLLDAWWSTPLDPDATGTTAPPGRRAGARTGPAPDAGSGRSKRVNALSEAASSPTARHRRQELLGELAALGEESGTVEELLARWAWRHPLRRPPAPEAVAGVLEQARLLGLAATPITQRDRWVASPWLVALAERPEELAATLAEHLPEATSSMLVQADLTAVVPGRPTPELTRLLHTTTDVESRGGATTHRFSERSLRRALDAGHPASEVRERVAAASATGLPQPVEFLLREVAAGHGRVHVGDARAVLVVDDPALATRMVHDPQLSPLGLEQAAPTVVTSRLPAAQARAFLRDHGYGPSVGEGAAGVPARVTPRTAPPVASRPLTRELALDRARSLTEATAPEEGDGPGRAAAPTAPRMQSRDPMVVLALLREAAQDGAPVWIWHTDDLGAVRTTLVTPTSVDGGRLYAVKDAEKLTRTWSIHRIVGAAAGV</sequence>
<feature type="region of interest" description="Disordered" evidence="1">
    <location>
        <begin position="355"/>
        <end position="404"/>
    </location>
</feature>
<proteinExistence type="predicted"/>
<feature type="region of interest" description="Disordered" evidence="1">
    <location>
        <begin position="224"/>
        <end position="244"/>
    </location>
</feature>
<keyword evidence="4" id="KW-1185">Reference proteome</keyword>
<dbReference type="Proteomes" id="UP000006666">
    <property type="component" value="Chromosome"/>
</dbReference>
<name>C7NLE4_KYTSD</name>
<protein>
    <recommendedName>
        <fullName evidence="2">Helicase XPB/Ssl2 N-terminal domain-containing protein</fullName>
    </recommendedName>
</protein>
<dbReference type="EMBL" id="CP001686">
    <property type="protein sequence ID" value="ACV07140.1"/>
    <property type="molecule type" value="Genomic_DNA"/>
</dbReference>
<feature type="compositionally biased region" description="Low complexity" evidence="1">
    <location>
        <begin position="696"/>
        <end position="705"/>
    </location>
</feature>
<evidence type="ECO:0000259" key="2">
    <source>
        <dbReference type="Pfam" id="PF13625"/>
    </source>
</evidence>
<dbReference type="Pfam" id="PF13625">
    <property type="entry name" value="Helicase_C_3"/>
    <property type="match status" value="1"/>
</dbReference>
<dbReference type="AlphaFoldDB" id="C7NLE4"/>